<evidence type="ECO:0000256" key="1">
    <source>
        <dbReference type="SAM" id="Phobius"/>
    </source>
</evidence>
<feature type="transmembrane region" description="Helical" evidence="1">
    <location>
        <begin position="57"/>
        <end position="78"/>
    </location>
</feature>
<feature type="transmembrane region" description="Helical" evidence="1">
    <location>
        <begin position="29"/>
        <end position="51"/>
    </location>
</feature>
<feature type="transmembrane region" description="Helical" evidence="1">
    <location>
        <begin position="6"/>
        <end position="22"/>
    </location>
</feature>
<accession>A0A6J6NQD5</accession>
<proteinExistence type="predicted"/>
<keyword evidence="1" id="KW-0812">Transmembrane</keyword>
<organism evidence="2">
    <name type="scientific">freshwater metagenome</name>
    <dbReference type="NCBI Taxonomy" id="449393"/>
    <lineage>
        <taxon>unclassified sequences</taxon>
        <taxon>metagenomes</taxon>
        <taxon>ecological metagenomes</taxon>
    </lineage>
</organism>
<keyword evidence="1" id="KW-0472">Membrane</keyword>
<sequence>MELAFILVYGSLLGLMAPYILAGKENYGVLLAPAISLVFGFGIWTILTWVGLSYSDLWIWLITMLGMPIVMIFGIRFIRVRRLAQETQN</sequence>
<reference evidence="2" key="1">
    <citation type="submission" date="2020-05" db="EMBL/GenBank/DDBJ databases">
        <authorList>
            <person name="Chiriac C."/>
            <person name="Salcher M."/>
            <person name="Ghai R."/>
            <person name="Kavagutti S V."/>
        </authorList>
    </citation>
    <scope>NUCLEOTIDE SEQUENCE</scope>
</reference>
<keyword evidence="1" id="KW-1133">Transmembrane helix</keyword>
<dbReference type="AlphaFoldDB" id="A0A6J6NQD5"/>
<gene>
    <name evidence="2" type="ORF">UFOPK2373_00672</name>
</gene>
<name>A0A6J6NQD5_9ZZZZ</name>
<evidence type="ECO:0000313" key="2">
    <source>
        <dbReference type="EMBL" id="CAB4688920.1"/>
    </source>
</evidence>
<dbReference type="EMBL" id="CAEZXL010000103">
    <property type="protein sequence ID" value="CAB4688920.1"/>
    <property type="molecule type" value="Genomic_DNA"/>
</dbReference>
<protein>
    <submittedName>
        <fullName evidence="2">Unannotated protein</fullName>
    </submittedName>
</protein>